<dbReference type="Gene3D" id="3.40.50.150">
    <property type="entry name" value="Vaccinia Virus protein VP39"/>
    <property type="match status" value="1"/>
</dbReference>
<dbReference type="AlphaFoldDB" id="A0A4R6SFU4"/>
<protein>
    <submittedName>
        <fullName evidence="2">Methyltransferase family protein</fullName>
    </submittedName>
</protein>
<accession>A0A4R6SFU4</accession>
<evidence type="ECO:0000313" key="3">
    <source>
        <dbReference type="Proteomes" id="UP000295444"/>
    </source>
</evidence>
<dbReference type="SUPFAM" id="SSF53335">
    <property type="entry name" value="S-adenosyl-L-methionine-dependent methyltransferases"/>
    <property type="match status" value="1"/>
</dbReference>
<feature type="domain" description="Methyltransferase" evidence="1">
    <location>
        <begin position="159"/>
        <end position="245"/>
    </location>
</feature>
<comment type="caution">
    <text evidence="2">The sequence shown here is derived from an EMBL/GenBank/DDBJ whole genome shotgun (WGS) entry which is preliminary data.</text>
</comment>
<gene>
    <name evidence="2" type="ORF">EV186_102345</name>
</gene>
<name>A0A4R6SFU4_LABRH</name>
<dbReference type="Pfam" id="PF13649">
    <property type="entry name" value="Methyltransf_25"/>
    <property type="match status" value="1"/>
</dbReference>
<dbReference type="GO" id="GO:0008168">
    <property type="term" value="F:methyltransferase activity"/>
    <property type="evidence" value="ECO:0007669"/>
    <property type="project" value="UniProtKB-KW"/>
</dbReference>
<keyword evidence="3" id="KW-1185">Reference proteome</keyword>
<dbReference type="InterPro" id="IPR041698">
    <property type="entry name" value="Methyltransf_25"/>
</dbReference>
<dbReference type="GO" id="GO:0032259">
    <property type="term" value="P:methylation"/>
    <property type="evidence" value="ECO:0007669"/>
    <property type="project" value="UniProtKB-KW"/>
</dbReference>
<evidence type="ECO:0000259" key="1">
    <source>
        <dbReference type="Pfam" id="PF13649"/>
    </source>
</evidence>
<dbReference type="Proteomes" id="UP000295444">
    <property type="component" value="Unassembled WGS sequence"/>
</dbReference>
<dbReference type="CDD" id="cd02440">
    <property type="entry name" value="AdoMet_MTases"/>
    <property type="match status" value="1"/>
</dbReference>
<evidence type="ECO:0000313" key="2">
    <source>
        <dbReference type="EMBL" id="TDQ00484.1"/>
    </source>
</evidence>
<dbReference type="EMBL" id="SNXZ01000002">
    <property type="protein sequence ID" value="TDQ00484.1"/>
    <property type="molecule type" value="Genomic_DNA"/>
</dbReference>
<reference evidence="2 3" key="1">
    <citation type="submission" date="2019-03" db="EMBL/GenBank/DDBJ databases">
        <title>Genomic Encyclopedia of Type Strains, Phase IV (KMG-IV): sequencing the most valuable type-strain genomes for metagenomic binning, comparative biology and taxonomic classification.</title>
        <authorList>
            <person name="Goeker M."/>
        </authorList>
    </citation>
    <scope>NUCLEOTIDE SEQUENCE [LARGE SCALE GENOMIC DNA]</scope>
    <source>
        <strain evidence="2 3">DSM 45361</strain>
    </source>
</reference>
<keyword evidence="2" id="KW-0808">Transferase</keyword>
<dbReference type="InterPro" id="IPR029063">
    <property type="entry name" value="SAM-dependent_MTases_sf"/>
</dbReference>
<sequence>MQDAWQQMATARVGELAASYVLCTAVVGLARAGVARRLSRDWTELAALVPAGGSESLLRGVLEFLAVRGLLEREGDAWRTTDRGAALLAELPESLLGYYVEAYGPVLHGIDAMLTGRQRYGVDVERDTEALGRRCEVLFRSFGSDLVRRLMREHGAHSVLDLGCGTGGLVLDLCRDDPAMSGVGLDIATDAIDFAAERARAEGLADRASFVVGDAFQPQTWPAAAVDTDFVVAVGALHEHFRDGEGAVVELLGRYAELLTAGKVFLLCEPEMFADEKDADFFLVHVLTDQGFPRPLDQWLEVIGKAGLRCDRVFSAPNTGFRFAYYEITAG</sequence>
<proteinExistence type="predicted"/>
<organism evidence="2 3">
    <name type="scientific">Labedaea rhizosphaerae</name>
    <dbReference type="NCBI Taxonomy" id="598644"/>
    <lineage>
        <taxon>Bacteria</taxon>
        <taxon>Bacillati</taxon>
        <taxon>Actinomycetota</taxon>
        <taxon>Actinomycetes</taxon>
        <taxon>Pseudonocardiales</taxon>
        <taxon>Pseudonocardiaceae</taxon>
        <taxon>Labedaea</taxon>
    </lineage>
</organism>
<keyword evidence="2" id="KW-0489">Methyltransferase</keyword>